<keyword evidence="3 8" id="KW-0694">RNA-binding</keyword>
<organism evidence="11 12">
    <name type="scientific">Williamsoniiplasma luminosum</name>
    <dbReference type="NCBI Taxonomy" id="214888"/>
    <lineage>
        <taxon>Bacteria</taxon>
        <taxon>Bacillati</taxon>
        <taxon>Mycoplasmatota</taxon>
        <taxon>Mollicutes</taxon>
        <taxon>Entomoplasmatales</taxon>
        <taxon>Williamsoniiplasma</taxon>
    </lineage>
</organism>
<evidence type="ECO:0000256" key="10">
    <source>
        <dbReference type="SAM" id="MobiDB-lite"/>
    </source>
</evidence>
<evidence type="ECO:0000256" key="1">
    <source>
        <dbReference type="ARBA" id="ARBA00007698"/>
    </source>
</evidence>
<dbReference type="NCBIfam" id="TIGR01032">
    <property type="entry name" value="rplT_bact"/>
    <property type="match status" value="1"/>
</dbReference>
<dbReference type="HAMAP" id="MF_00382">
    <property type="entry name" value="Ribosomal_bL20"/>
    <property type="match status" value="1"/>
</dbReference>
<dbReference type="InterPro" id="IPR035566">
    <property type="entry name" value="Ribosomal_protein_bL20_C"/>
</dbReference>
<evidence type="ECO:0000256" key="5">
    <source>
        <dbReference type="ARBA" id="ARBA00023274"/>
    </source>
</evidence>
<dbReference type="EMBL" id="CP024963">
    <property type="protein sequence ID" value="ATZ17504.1"/>
    <property type="molecule type" value="Genomic_DNA"/>
</dbReference>
<comment type="similarity">
    <text evidence="1 8 9">Belongs to the bacterial ribosomal protein bL20 family.</text>
</comment>
<keyword evidence="12" id="KW-1185">Reference proteome</keyword>
<dbReference type="Pfam" id="PF00453">
    <property type="entry name" value="Ribosomal_L20"/>
    <property type="match status" value="1"/>
</dbReference>
<sequence>MARVKFGKVTRARRKRWIKRAKGYYGTKKSSYKKAHEQVVRSMAYAYIGRKQKKRDFRQLWITRINAAVRPFGLSYSRFMNGLKKANIDVNRKMLSELAISNPNEFEKIVHLAQTSLGQPTTKSTAKPVELASAKKVEKTEQPKIEKVEKVEKPKTEQPKIETVEKTEVDSHDYLAEMEAKYAAELKAHEEAEKLEREAHEKALALATEAAEKEKLIKAREAAKAQKAQMSTEERAKLDGSDSIKEARSELQKHANKMRSLVSDDHKTIKDANLRDMTKKELIKYMRQVANVVKK</sequence>
<evidence type="ECO:0000256" key="8">
    <source>
        <dbReference type="HAMAP-Rule" id="MF_00382"/>
    </source>
</evidence>
<dbReference type="PROSITE" id="PS00937">
    <property type="entry name" value="RIBOSOMAL_L20"/>
    <property type="match status" value="1"/>
</dbReference>
<dbReference type="Gene3D" id="1.10.1900.20">
    <property type="entry name" value="Ribosomal protein L20"/>
    <property type="match status" value="1"/>
</dbReference>
<dbReference type="GO" id="GO:0000027">
    <property type="term" value="P:ribosomal large subunit assembly"/>
    <property type="evidence" value="ECO:0007669"/>
    <property type="project" value="UniProtKB-UniRule"/>
</dbReference>
<dbReference type="Proteomes" id="UP000232063">
    <property type="component" value="Chromosome"/>
</dbReference>
<dbReference type="SUPFAM" id="SSF74731">
    <property type="entry name" value="Ribosomal protein L20"/>
    <property type="match status" value="1"/>
</dbReference>
<dbReference type="InterPro" id="IPR005813">
    <property type="entry name" value="Ribosomal_bL20"/>
</dbReference>
<proteinExistence type="inferred from homology"/>
<accession>A0A2K8NUQ9</accession>
<gene>
    <name evidence="8 11" type="primary">rplT</name>
    <name evidence="11" type="ORF">ELUMI_v1c07820</name>
</gene>
<dbReference type="GO" id="GO:0003735">
    <property type="term" value="F:structural constituent of ribosome"/>
    <property type="evidence" value="ECO:0007669"/>
    <property type="project" value="InterPro"/>
</dbReference>
<dbReference type="PANTHER" id="PTHR10986">
    <property type="entry name" value="39S RIBOSOMAL PROTEIN L20"/>
    <property type="match status" value="1"/>
</dbReference>
<keyword evidence="4 8" id="KW-0689">Ribosomal protein</keyword>
<dbReference type="GO" id="GO:1990904">
    <property type="term" value="C:ribonucleoprotein complex"/>
    <property type="evidence" value="ECO:0007669"/>
    <property type="project" value="UniProtKB-KW"/>
</dbReference>
<dbReference type="Gene3D" id="6.10.160.10">
    <property type="match status" value="1"/>
</dbReference>
<evidence type="ECO:0000256" key="6">
    <source>
        <dbReference type="ARBA" id="ARBA00024775"/>
    </source>
</evidence>
<name>A0A2K8NUQ9_9MOLU</name>
<evidence type="ECO:0000256" key="4">
    <source>
        <dbReference type="ARBA" id="ARBA00022980"/>
    </source>
</evidence>
<dbReference type="GO" id="GO:0005840">
    <property type="term" value="C:ribosome"/>
    <property type="evidence" value="ECO:0007669"/>
    <property type="project" value="UniProtKB-KW"/>
</dbReference>
<dbReference type="PRINTS" id="PR00062">
    <property type="entry name" value="RIBOSOMALL20"/>
</dbReference>
<evidence type="ECO:0000313" key="11">
    <source>
        <dbReference type="EMBL" id="ATZ17504.1"/>
    </source>
</evidence>
<evidence type="ECO:0000313" key="12">
    <source>
        <dbReference type="Proteomes" id="UP000232063"/>
    </source>
</evidence>
<evidence type="ECO:0000256" key="9">
    <source>
        <dbReference type="RuleBase" id="RU000560"/>
    </source>
</evidence>
<dbReference type="AlphaFoldDB" id="A0A2K8NUQ9"/>
<dbReference type="InterPro" id="IPR049946">
    <property type="entry name" value="RIBOSOMAL_L20_CS"/>
</dbReference>
<feature type="region of interest" description="Disordered" evidence="10">
    <location>
        <begin position="225"/>
        <end position="264"/>
    </location>
</feature>
<dbReference type="GO" id="GO:0019843">
    <property type="term" value="F:rRNA binding"/>
    <property type="evidence" value="ECO:0007669"/>
    <property type="project" value="UniProtKB-UniRule"/>
</dbReference>
<dbReference type="CDD" id="cd07026">
    <property type="entry name" value="Ribosomal_L20"/>
    <property type="match status" value="1"/>
</dbReference>
<dbReference type="FunFam" id="1.10.1900.20:FF:000001">
    <property type="entry name" value="50S ribosomal protein L20"/>
    <property type="match status" value="1"/>
</dbReference>
<evidence type="ECO:0000256" key="2">
    <source>
        <dbReference type="ARBA" id="ARBA00022730"/>
    </source>
</evidence>
<comment type="function">
    <text evidence="6 8 9">Binds directly to 23S ribosomal RNA and is necessary for the in vitro assembly process of the 50S ribosomal subunit. It is not involved in the protein synthesizing functions of that subunit.</text>
</comment>
<evidence type="ECO:0000256" key="3">
    <source>
        <dbReference type="ARBA" id="ARBA00022884"/>
    </source>
</evidence>
<dbReference type="GO" id="GO:0006412">
    <property type="term" value="P:translation"/>
    <property type="evidence" value="ECO:0007669"/>
    <property type="project" value="InterPro"/>
</dbReference>
<protein>
    <recommendedName>
        <fullName evidence="7 8">Large ribosomal subunit protein bL20</fullName>
    </recommendedName>
</protein>
<keyword evidence="2 8" id="KW-0699">rRNA-binding</keyword>
<evidence type="ECO:0000256" key="7">
    <source>
        <dbReference type="ARBA" id="ARBA00035172"/>
    </source>
</evidence>
<keyword evidence="5 8" id="KW-0687">Ribonucleoprotein</keyword>
<feature type="compositionally biased region" description="Basic and acidic residues" evidence="10">
    <location>
        <begin position="232"/>
        <end position="253"/>
    </location>
</feature>
<dbReference type="KEGG" id="elj:ELUMI_v1c07820"/>
<reference evidence="11 12" key="1">
    <citation type="submission" date="2017-11" db="EMBL/GenBank/DDBJ databases">
        <title>Genome sequence of Entomoplasma luminosum PIMN-1 (ATCC 49195).</title>
        <authorList>
            <person name="Lo W.-S."/>
            <person name="Gasparich G.E."/>
            <person name="Kuo C.-H."/>
        </authorList>
    </citation>
    <scope>NUCLEOTIDE SEQUENCE [LARGE SCALE GENOMIC DNA]</scope>
    <source>
        <strain evidence="11 12">PIMN-1</strain>
    </source>
</reference>